<keyword evidence="4" id="KW-0472">Membrane</keyword>
<evidence type="ECO:0000256" key="3">
    <source>
        <dbReference type="ARBA" id="ARBA00007866"/>
    </source>
</evidence>
<keyword evidence="10" id="KW-1185">Reference proteome</keyword>
<dbReference type="InterPro" id="IPR008972">
    <property type="entry name" value="Cupredoxin"/>
</dbReference>
<sequence length="320" mass="36297">MVNWSSHTFCCLICVEPGVESFFRGNLQVQFGGRRASTQPYEYSDYNSSDEQSLTFDSYTIPEDDLELGQLRLLEVDNRVVVPAKSHLRIIVTSADVLHSWAVPSPGVKCDAVPGRLNQTSISYNEKEFTMVSSVRFVELIMPLCVRRKDRPTAEPTLAQPHHPGCEPPEKQAITASGWSSMEPRSKAVDKIEEGVRLPVEQRIRSCEGGQSKIVLFLYKDNRRSQRLGATLFLSYSSFFMISCRGEQTKQKRGPSQRKEKDLQRQRLLTLFLFLAVFYESGKPPQRDPKNRIEKGGQGFRKSLPPLPGQDRWEGALSRP</sequence>
<organism evidence="9 10">
    <name type="scientific">Lactuca saligna</name>
    <name type="common">Willowleaf lettuce</name>
    <dbReference type="NCBI Taxonomy" id="75948"/>
    <lineage>
        <taxon>Eukaryota</taxon>
        <taxon>Viridiplantae</taxon>
        <taxon>Streptophyta</taxon>
        <taxon>Embryophyta</taxon>
        <taxon>Tracheophyta</taxon>
        <taxon>Spermatophyta</taxon>
        <taxon>Magnoliopsida</taxon>
        <taxon>eudicotyledons</taxon>
        <taxon>Gunneridae</taxon>
        <taxon>Pentapetalae</taxon>
        <taxon>asterids</taxon>
        <taxon>campanulids</taxon>
        <taxon>Asterales</taxon>
        <taxon>Asteraceae</taxon>
        <taxon>Cichorioideae</taxon>
        <taxon>Cichorieae</taxon>
        <taxon>Lactucinae</taxon>
        <taxon>Lactuca</taxon>
    </lineage>
</organism>
<comment type="similarity">
    <text evidence="3">Belongs to the cytochrome c oxidase subunit 2 family.</text>
</comment>
<dbReference type="PROSITE" id="PS50857">
    <property type="entry name" value="COX2_CUA"/>
    <property type="match status" value="1"/>
</dbReference>
<dbReference type="EMBL" id="OX465086">
    <property type="protein sequence ID" value="CAI9259604.1"/>
    <property type="molecule type" value="Genomic_DNA"/>
</dbReference>
<feature type="domain" description="Cytochrome oxidase subunit II copper A binding" evidence="8">
    <location>
        <begin position="25"/>
        <end position="172"/>
    </location>
</feature>
<dbReference type="GO" id="GO:0042773">
    <property type="term" value="P:ATP synthesis coupled electron transport"/>
    <property type="evidence" value="ECO:0007669"/>
    <property type="project" value="TreeGrafter"/>
</dbReference>
<dbReference type="PRINTS" id="PR01166">
    <property type="entry name" value="CYCOXIDASEII"/>
</dbReference>
<dbReference type="InterPro" id="IPR002429">
    <property type="entry name" value="CcO_II-like_C"/>
</dbReference>
<dbReference type="Gene3D" id="2.60.40.420">
    <property type="entry name" value="Cupredoxins - blue copper proteins"/>
    <property type="match status" value="1"/>
</dbReference>
<comment type="cofactor">
    <cofactor evidence="1">
        <name>Cu cation</name>
        <dbReference type="ChEBI" id="CHEBI:23378"/>
    </cofactor>
</comment>
<dbReference type="Pfam" id="PF00116">
    <property type="entry name" value="COX2"/>
    <property type="match status" value="1"/>
</dbReference>
<feature type="region of interest" description="Disordered" evidence="7">
    <location>
        <begin position="154"/>
        <end position="184"/>
    </location>
</feature>
<dbReference type="Proteomes" id="UP001177003">
    <property type="component" value="Chromosome 0"/>
</dbReference>
<comment type="subcellular location">
    <subcellularLocation>
        <location evidence="2">Membrane</location>
    </subcellularLocation>
</comment>
<dbReference type="PANTHER" id="PTHR22888:SF9">
    <property type="entry name" value="CYTOCHROME C OXIDASE SUBUNIT 2"/>
    <property type="match status" value="1"/>
</dbReference>
<dbReference type="GO" id="GO:0004129">
    <property type="term" value="F:cytochrome-c oxidase activity"/>
    <property type="evidence" value="ECO:0007669"/>
    <property type="project" value="UniProtKB-EC"/>
</dbReference>
<feature type="region of interest" description="Disordered" evidence="7">
    <location>
        <begin position="281"/>
        <end position="320"/>
    </location>
</feature>
<dbReference type="PANTHER" id="PTHR22888">
    <property type="entry name" value="CYTOCHROME C OXIDASE, SUBUNIT II"/>
    <property type="match status" value="1"/>
</dbReference>
<evidence type="ECO:0000256" key="7">
    <source>
        <dbReference type="SAM" id="MobiDB-lite"/>
    </source>
</evidence>
<evidence type="ECO:0000313" key="10">
    <source>
        <dbReference type="Proteomes" id="UP001177003"/>
    </source>
</evidence>
<dbReference type="GO" id="GO:0005507">
    <property type="term" value="F:copper ion binding"/>
    <property type="evidence" value="ECO:0007669"/>
    <property type="project" value="InterPro"/>
</dbReference>
<dbReference type="GO" id="GO:0016020">
    <property type="term" value="C:membrane"/>
    <property type="evidence" value="ECO:0007669"/>
    <property type="project" value="UniProtKB-SubCell"/>
</dbReference>
<name>A0AA35XYB4_LACSI</name>
<evidence type="ECO:0000259" key="8">
    <source>
        <dbReference type="PROSITE" id="PS50857"/>
    </source>
</evidence>
<evidence type="ECO:0000256" key="5">
    <source>
        <dbReference type="ARBA" id="ARBA00031389"/>
    </source>
</evidence>
<dbReference type="InterPro" id="IPR045187">
    <property type="entry name" value="CcO_II"/>
</dbReference>
<evidence type="ECO:0000313" key="9">
    <source>
        <dbReference type="EMBL" id="CAI9259604.1"/>
    </source>
</evidence>
<proteinExistence type="inferred from homology"/>
<feature type="compositionally biased region" description="Basic and acidic residues" evidence="7">
    <location>
        <begin position="285"/>
        <end position="295"/>
    </location>
</feature>
<evidence type="ECO:0000256" key="2">
    <source>
        <dbReference type="ARBA" id="ARBA00004370"/>
    </source>
</evidence>
<comment type="catalytic activity">
    <reaction evidence="6">
        <text>4 Fe(II)-[cytochrome c] + O2 + 8 H(+)(in) = 4 Fe(III)-[cytochrome c] + 2 H2O + 4 H(+)(out)</text>
        <dbReference type="Rhea" id="RHEA:11436"/>
        <dbReference type="Rhea" id="RHEA-COMP:10350"/>
        <dbReference type="Rhea" id="RHEA-COMP:14399"/>
        <dbReference type="ChEBI" id="CHEBI:15377"/>
        <dbReference type="ChEBI" id="CHEBI:15378"/>
        <dbReference type="ChEBI" id="CHEBI:15379"/>
        <dbReference type="ChEBI" id="CHEBI:29033"/>
        <dbReference type="ChEBI" id="CHEBI:29034"/>
        <dbReference type="EC" id="7.1.1.9"/>
    </reaction>
    <physiologicalReaction direction="left-to-right" evidence="6">
        <dbReference type="Rhea" id="RHEA:11437"/>
    </physiologicalReaction>
</comment>
<gene>
    <name evidence="9" type="ORF">LSALG_LOCUS485</name>
</gene>
<reference evidence="9" key="1">
    <citation type="submission" date="2023-04" db="EMBL/GenBank/DDBJ databases">
        <authorList>
            <person name="Vijverberg K."/>
            <person name="Xiong W."/>
            <person name="Schranz E."/>
        </authorList>
    </citation>
    <scope>NUCLEOTIDE SEQUENCE</scope>
</reference>
<protein>
    <recommendedName>
        <fullName evidence="5">Cytochrome c oxidase polypeptide II</fullName>
    </recommendedName>
</protein>
<evidence type="ECO:0000256" key="4">
    <source>
        <dbReference type="ARBA" id="ARBA00023136"/>
    </source>
</evidence>
<evidence type="ECO:0000256" key="6">
    <source>
        <dbReference type="ARBA" id="ARBA00049512"/>
    </source>
</evidence>
<accession>A0AA35XYB4</accession>
<dbReference type="AlphaFoldDB" id="A0AA35XYB4"/>
<evidence type="ECO:0000256" key="1">
    <source>
        <dbReference type="ARBA" id="ARBA00001935"/>
    </source>
</evidence>
<dbReference type="SUPFAM" id="SSF49503">
    <property type="entry name" value="Cupredoxins"/>
    <property type="match status" value="1"/>
</dbReference>